<dbReference type="EC" id="2.2.1.1" evidence="9"/>
<dbReference type="InterPro" id="IPR051424">
    <property type="entry name" value="Transketolase-like"/>
</dbReference>
<evidence type="ECO:0000313" key="17">
    <source>
        <dbReference type="EMBL" id="KIH68209.1"/>
    </source>
</evidence>
<dbReference type="InterPro" id="IPR005475">
    <property type="entry name" value="Transketolase-like_Pyr-bd"/>
</dbReference>
<dbReference type="Proteomes" id="UP000054047">
    <property type="component" value="Unassembled WGS sequence"/>
</dbReference>
<dbReference type="Pfam" id="PF00456">
    <property type="entry name" value="Transketolase_N"/>
    <property type="match status" value="2"/>
</dbReference>
<dbReference type="OrthoDB" id="10267175at2759"/>
<keyword evidence="14" id="KW-0786">Thiamine pyrophosphate</keyword>
<evidence type="ECO:0000256" key="9">
    <source>
        <dbReference type="ARBA" id="ARBA00013152"/>
    </source>
</evidence>
<comment type="subcellular location">
    <subcellularLocation>
        <location evidence="6">Mitochondrion</location>
    </subcellularLocation>
</comment>
<dbReference type="AlphaFoldDB" id="A0A0C2H999"/>
<evidence type="ECO:0000256" key="4">
    <source>
        <dbReference type="ARBA" id="ARBA00001946"/>
    </source>
</evidence>
<dbReference type="Gene3D" id="3.40.50.920">
    <property type="match status" value="2"/>
</dbReference>
<dbReference type="InterPro" id="IPR020826">
    <property type="entry name" value="Transketolase_BS"/>
</dbReference>
<comment type="subunit">
    <text evidence="8">Homodimer.</text>
</comment>
<dbReference type="Pfam" id="PF02780">
    <property type="entry name" value="Transketolase_C"/>
    <property type="match status" value="2"/>
</dbReference>
<name>A0A0C2H999_9BILA</name>
<keyword evidence="11" id="KW-0479">Metal-binding</keyword>
<dbReference type="CDD" id="cd02012">
    <property type="entry name" value="TPP_TK"/>
    <property type="match status" value="1"/>
</dbReference>
<keyword evidence="15" id="KW-0496">Mitochondrion</keyword>
<evidence type="ECO:0000256" key="5">
    <source>
        <dbReference type="ARBA" id="ARBA00001964"/>
    </source>
</evidence>
<dbReference type="SUPFAM" id="SSF52922">
    <property type="entry name" value="TK C-terminal domain-like"/>
    <property type="match status" value="2"/>
</dbReference>
<comment type="cofactor">
    <cofactor evidence="5">
        <name>thiamine diphosphate</name>
        <dbReference type="ChEBI" id="CHEBI:58937"/>
    </cofactor>
</comment>
<evidence type="ECO:0000256" key="14">
    <source>
        <dbReference type="ARBA" id="ARBA00023052"/>
    </source>
</evidence>
<dbReference type="InterPro" id="IPR029061">
    <property type="entry name" value="THDP-binding"/>
</dbReference>
<keyword evidence="18" id="KW-1185">Reference proteome</keyword>
<comment type="cofactor">
    <cofactor evidence="2">
        <name>Mn(2+)</name>
        <dbReference type="ChEBI" id="CHEBI:29035"/>
    </cofactor>
</comment>
<comment type="cofactor">
    <cofactor evidence="4">
        <name>Mg(2+)</name>
        <dbReference type="ChEBI" id="CHEBI:18420"/>
    </cofactor>
</comment>
<keyword evidence="12" id="KW-0106">Calcium</keyword>
<proteinExistence type="inferred from homology"/>
<evidence type="ECO:0000256" key="1">
    <source>
        <dbReference type="ARBA" id="ARBA00001913"/>
    </source>
</evidence>
<gene>
    <name evidence="17" type="ORF">ANCDUO_01462</name>
</gene>
<protein>
    <recommendedName>
        <fullName evidence="9">transketolase</fullName>
        <ecNumber evidence="9">2.2.1.1</ecNumber>
    </recommendedName>
</protein>
<dbReference type="Gene3D" id="3.40.50.970">
    <property type="match status" value="6"/>
</dbReference>
<dbReference type="GO" id="GO:0005739">
    <property type="term" value="C:mitochondrion"/>
    <property type="evidence" value="ECO:0007669"/>
    <property type="project" value="UniProtKB-SubCell"/>
</dbReference>
<dbReference type="NCBIfam" id="NF004559">
    <property type="entry name" value="PRK05899.2-5"/>
    <property type="match status" value="1"/>
</dbReference>
<dbReference type="InterPro" id="IPR005474">
    <property type="entry name" value="Transketolase_N"/>
</dbReference>
<keyword evidence="10" id="KW-0808">Transferase</keyword>
<evidence type="ECO:0000313" key="18">
    <source>
        <dbReference type="Proteomes" id="UP000054047"/>
    </source>
</evidence>
<dbReference type="FunFam" id="3.40.50.970:FF:000033">
    <property type="entry name" value="Transketolase isoform 1"/>
    <property type="match status" value="1"/>
</dbReference>
<dbReference type="PANTHER" id="PTHR43195">
    <property type="entry name" value="TRANSKETOLASE"/>
    <property type="match status" value="1"/>
</dbReference>
<dbReference type="GO" id="GO:0030976">
    <property type="term" value="F:thiamine pyrophosphate binding"/>
    <property type="evidence" value="ECO:0007669"/>
    <property type="project" value="TreeGrafter"/>
</dbReference>
<accession>A0A0C2H999</accession>
<dbReference type="PROSITE" id="PS00802">
    <property type="entry name" value="TRANSKETOLASE_2"/>
    <property type="match status" value="1"/>
</dbReference>
<sequence length="964" mass="103287">MPISAELRNDLEDCANRMRISAIEMTCASKSGHPTSSTSAAEVVSTLFFHEMKYDIANPRCASADRFVLSKGHACPILYAAWEEAGLLSKEQVMSLRKINSDIEGHPTPRLNFIDVATGSLGQGLSCAAGMAYVGKYIDKASYRVYCLMGDGEVAEGSVWEAAAFSSKYNLDNLVAIVDVNRLGQSQETALGHHVEIYQARFAAFGFNAIVVDGHNVEDIINAFETARNTKDKPTAIIAKTFKGQGIEGIADQDNWHGKPVPADKVNAIKARLHGSQKGKLVAKKPAGDAPKIDLQIGFIKMAPPNYKKGDKVATRAAYGTALAKLGDANPRVIGLDGDTKNSTFSEKLLQDLALFRALPGSTVFYPTDGVSAERATELAANIKGIVFIRTGRPALPVLYANDEPFAVGKAKVLKQSPGDKIVLIGAGVTTYECLKAAEKLEKEGVHCCIIDPFTIKPLDQATIVEHAKRVGGRILTVEDHYPAGGIGEAGHACPILYAAWEEAGLLSKEQVMSLRKINSDIEGHPTPASYRVYCLMGDGEVAEGSVWEAAAFSSKYNLDNLVAIVDVNRLGQSQETALGHHVEIYQARFAAFGFNAIVVDGHNFEDIINAFETARNTKDKPTAIIAKTFKGQGIEGIADQDNWHGKPVPADKVNAIKARLHGSQKGKLVAKKPAGDAPKIDLQIGFIKMAPPNYKKGDKVATRAAYGTALAKLGDASPRVIGLDGDTKNSTFSEKLLQKHPDQFIECYIAEQNLVGVAVGAQCRGRTIPFTSTFAAFFTRACDQIRMAAVSFANLKCAGSHVGVSIGEDGPSQMALEDLALFRALPGSTVFYPTDGVSAERATELAANIKGIVFIRTGRPALPVLYANDEPFAVGKAKVLKQSPGDKIVLIGAGVTTYECLKAAEKLEKEGVHCCIIDPFTIKPLDQATIVEHAKRVGGRILTVEDHYPAGGIGEAVSLESPK</sequence>
<evidence type="ECO:0000256" key="12">
    <source>
        <dbReference type="ARBA" id="ARBA00022837"/>
    </source>
</evidence>
<dbReference type="CDD" id="cd07033">
    <property type="entry name" value="TPP_PYR_DXS_TK_like"/>
    <property type="match status" value="1"/>
</dbReference>
<dbReference type="GO" id="GO:0004802">
    <property type="term" value="F:transketolase activity"/>
    <property type="evidence" value="ECO:0007669"/>
    <property type="project" value="UniProtKB-EC"/>
</dbReference>
<keyword evidence="13" id="KW-0460">Magnesium</keyword>
<evidence type="ECO:0000256" key="7">
    <source>
        <dbReference type="ARBA" id="ARBA00007131"/>
    </source>
</evidence>
<dbReference type="SMART" id="SM00861">
    <property type="entry name" value="Transket_pyr"/>
    <property type="match status" value="1"/>
</dbReference>
<dbReference type="FunFam" id="3.40.50.970:FF:000129">
    <property type="entry name" value="Transketolase"/>
    <property type="match status" value="1"/>
</dbReference>
<comment type="cofactor">
    <cofactor evidence="1">
        <name>Ca(2+)</name>
        <dbReference type="ChEBI" id="CHEBI:29108"/>
    </cofactor>
</comment>
<comment type="similarity">
    <text evidence="7">Belongs to the transketolase family.</text>
</comment>
<dbReference type="EMBL" id="KN726441">
    <property type="protein sequence ID" value="KIH68209.1"/>
    <property type="molecule type" value="Genomic_DNA"/>
</dbReference>
<reference evidence="17 18" key="1">
    <citation type="submission" date="2013-12" db="EMBL/GenBank/DDBJ databases">
        <title>Draft genome of the parsitic nematode Ancylostoma duodenale.</title>
        <authorList>
            <person name="Mitreva M."/>
        </authorList>
    </citation>
    <scope>NUCLEOTIDE SEQUENCE [LARGE SCALE GENOMIC DNA]</scope>
    <source>
        <strain evidence="17 18">Zhejiang</strain>
    </source>
</reference>
<organism evidence="17 18">
    <name type="scientific">Ancylostoma duodenale</name>
    <dbReference type="NCBI Taxonomy" id="51022"/>
    <lineage>
        <taxon>Eukaryota</taxon>
        <taxon>Metazoa</taxon>
        <taxon>Ecdysozoa</taxon>
        <taxon>Nematoda</taxon>
        <taxon>Chromadorea</taxon>
        <taxon>Rhabditida</taxon>
        <taxon>Rhabditina</taxon>
        <taxon>Rhabditomorpha</taxon>
        <taxon>Strongyloidea</taxon>
        <taxon>Ancylostomatidae</taxon>
        <taxon>Ancylostomatinae</taxon>
        <taxon>Ancylostoma</taxon>
    </lineage>
</organism>
<evidence type="ECO:0000256" key="6">
    <source>
        <dbReference type="ARBA" id="ARBA00004173"/>
    </source>
</evidence>
<evidence type="ECO:0000256" key="2">
    <source>
        <dbReference type="ARBA" id="ARBA00001936"/>
    </source>
</evidence>
<evidence type="ECO:0000256" key="11">
    <source>
        <dbReference type="ARBA" id="ARBA00022723"/>
    </source>
</evidence>
<dbReference type="InterPro" id="IPR033248">
    <property type="entry name" value="Transketolase_C"/>
</dbReference>
<dbReference type="GO" id="GO:0046872">
    <property type="term" value="F:metal ion binding"/>
    <property type="evidence" value="ECO:0007669"/>
    <property type="project" value="UniProtKB-KW"/>
</dbReference>
<comment type="cofactor">
    <cofactor evidence="3">
        <name>Co(2+)</name>
        <dbReference type="ChEBI" id="CHEBI:48828"/>
    </cofactor>
</comment>
<dbReference type="PANTHER" id="PTHR43195:SF1">
    <property type="entry name" value="FI06132P-RELATED"/>
    <property type="match status" value="1"/>
</dbReference>
<feature type="domain" description="Transketolase-like pyrimidine-binding" evidence="16">
    <location>
        <begin position="701"/>
        <end position="865"/>
    </location>
</feature>
<dbReference type="Pfam" id="PF02779">
    <property type="entry name" value="Transket_pyr"/>
    <property type="match status" value="1"/>
</dbReference>
<evidence type="ECO:0000256" key="8">
    <source>
        <dbReference type="ARBA" id="ARBA00011738"/>
    </source>
</evidence>
<evidence type="ECO:0000256" key="13">
    <source>
        <dbReference type="ARBA" id="ARBA00022842"/>
    </source>
</evidence>
<evidence type="ECO:0000256" key="10">
    <source>
        <dbReference type="ARBA" id="ARBA00022679"/>
    </source>
</evidence>
<evidence type="ECO:0000259" key="16">
    <source>
        <dbReference type="SMART" id="SM00861"/>
    </source>
</evidence>
<dbReference type="SUPFAM" id="SSF52518">
    <property type="entry name" value="Thiamin diphosphate-binding fold (THDP-binding)"/>
    <property type="match status" value="4"/>
</dbReference>
<dbReference type="InterPro" id="IPR009014">
    <property type="entry name" value="Transketo_C/PFOR_II"/>
</dbReference>
<evidence type="ECO:0000256" key="15">
    <source>
        <dbReference type="ARBA" id="ARBA00023128"/>
    </source>
</evidence>
<evidence type="ECO:0000256" key="3">
    <source>
        <dbReference type="ARBA" id="ARBA00001941"/>
    </source>
</evidence>